<evidence type="ECO:0000259" key="2">
    <source>
        <dbReference type="Pfam" id="PF13709"/>
    </source>
</evidence>
<comment type="caution">
    <text evidence="3">The sequence shown here is derived from an EMBL/GenBank/DDBJ whole genome shotgun (WGS) entry which is preliminary data.</text>
</comment>
<reference evidence="3 4" key="1">
    <citation type="submission" date="2019-02" db="EMBL/GenBank/DDBJ databases">
        <title>Deep-cultivation of Planctomycetes and their phenomic and genomic characterization uncovers novel biology.</title>
        <authorList>
            <person name="Wiegand S."/>
            <person name="Jogler M."/>
            <person name="Boedeker C."/>
            <person name="Pinto D."/>
            <person name="Vollmers J."/>
            <person name="Rivas-Marin E."/>
            <person name="Kohn T."/>
            <person name="Peeters S.H."/>
            <person name="Heuer A."/>
            <person name="Rast P."/>
            <person name="Oberbeckmann S."/>
            <person name="Bunk B."/>
            <person name="Jeske O."/>
            <person name="Meyerdierks A."/>
            <person name="Storesund J.E."/>
            <person name="Kallscheuer N."/>
            <person name="Luecker S."/>
            <person name="Lage O.M."/>
            <person name="Pohl T."/>
            <person name="Merkel B.J."/>
            <person name="Hornburger P."/>
            <person name="Mueller R.-W."/>
            <person name="Bruemmer F."/>
            <person name="Labrenz M."/>
            <person name="Spormann A.M."/>
            <person name="Op Den Camp H."/>
            <person name="Overmann J."/>
            <person name="Amann R."/>
            <person name="Jetten M.S.M."/>
            <person name="Mascher T."/>
            <person name="Medema M.H."/>
            <person name="Devos D.P."/>
            <person name="Kaster A.-K."/>
            <person name="Ovreas L."/>
            <person name="Rohde M."/>
            <person name="Galperin M.Y."/>
            <person name="Jogler C."/>
        </authorList>
    </citation>
    <scope>NUCLEOTIDE SEQUENCE [LARGE SCALE GENOMIC DNA]</scope>
    <source>
        <strain evidence="3 4">Pan54</strain>
    </source>
</reference>
<protein>
    <recommendedName>
        <fullName evidence="2">DUF4159 domain-containing protein</fullName>
    </recommendedName>
</protein>
<dbReference type="OrthoDB" id="9773014at2"/>
<dbReference type="AlphaFoldDB" id="A0A5C5XMS6"/>
<sequence length="286" mass="33453" precursor="true">MKILQNPTRGLLFLFTVLFLASGLFAQPDFFNQRGGSRSPYGGRRNYSRGQVTATGVNNDWEIDKRFEHDAFRFARVRYTSWGYRDKWLTDYPESDLNFPHRLRELTSIEVHPETVIVDLTDENLGDYPFLYLVEPGQMTLSDEEVTGLRRYLLNGGFLMVDDFWGEDEWYGFYENIKRVFPDREPEELPLEHDIFHLVYDLAEKPQIVSIGAWRSGRLTERPDASEPHYRGLFDDQGRMMAIICHNTDLGDGWEEEGVDPTYFKDYSERFAYPLGINIVTYALTH</sequence>
<evidence type="ECO:0000313" key="4">
    <source>
        <dbReference type="Proteomes" id="UP000316095"/>
    </source>
</evidence>
<dbReference type="EMBL" id="SJPG01000001">
    <property type="protein sequence ID" value="TWT63879.1"/>
    <property type="molecule type" value="Genomic_DNA"/>
</dbReference>
<accession>A0A5C5XMS6</accession>
<dbReference type="InterPro" id="IPR025297">
    <property type="entry name" value="DUF4159"/>
</dbReference>
<keyword evidence="1" id="KW-0732">Signal</keyword>
<dbReference type="Gene3D" id="3.40.50.12140">
    <property type="entry name" value="Domain of unknown function DUF4159"/>
    <property type="match status" value="1"/>
</dbReference>
<feature type="chain" id="PRO_5022814281" description="DUF4159 domain-containing protein" evidence="1">
    <location>
        <begin position="27"/>
        <end position="286"/>
    </location>
</feature>
<keyword evidence="4" id="KW-1185">Reference proteome</keyword>
<name>A0A5C5XMS6_9PLAN</name>
<evidence type="ECO:0000313" key="3">
    <source>
        <dbReference type="EMBL" id="TWT63879.1"/>
    </source>
</evidence>
<dbReference type="Proteomes" id="UP000316095">
    <property type="component" value="Unassembled WGS sequence"/>
</dbReference>
<gene>
    <name evidence="3" type="ORF">Pan54_46380</name>
</gene>
<feature type="domain" description="DUF4159" evidence="2">
    <location>
        <begin position="73"/>
        <end position="284"/>
    </location>
</feature>
<feature type="signal peptide" evidence="1">
    <location>
        <begin position="1"/>
        <end position="26"/>
    </location>
</feature>
<dbReference type="RefSeq" id="WP_146505652.1">
    <property type="nucleotide sequence ID" value="NZ_SJPG01000001.1"/>
</dbReference>
<proteinExistence type="predicted"/>
<evidence type="ECO:0000256" key="1">
    <source>
        <dbReference type="SAM" id="SignalP"/>
    </source>
</evidence>
<organism evidence="3 4">
    <name type="scientific">Rubinisphaera italica</name>
    <dbReference type="NCBI Taxonomy" id="2527969"/>
    <lineage>
        <taxon>Bacteria</taxon>
        <taxon>Pseudomonadati</taxon>
        <taxon>Planctomycetota</taxon>
        <taxon>Planctomycetia</taxon>
        <taxon>Planctomycetales</taxon>
        <taxon>Planctomycetaceae</taxon>
        <taxon>Rubinisphaera</taxon>
    </lineage>
</organism>
<dbReference type="Pfam" id="PF13709">
    <property type="entry name" value="DUF4159"/>
    <property type="match status" value="1"/>
</dbReference>